<keyword evidence="1" id="KW-0175">Coiled coil</keyword>
<proteinExistence type="predicted"/>
<protein>
    <submittedName>
        <fullName evidence="2">Uncharacterized protein</fullName>
    </submittedName>
</protein>
<dbReference type="AlphaFoldDB" id="A0A7I0HT00"/>
<gene>
    <name evidence="2" type="ORF">EHQ43_09930</name>
</gene>
<comment type="caution">
    <text evidence="2">The sequence shown here is derived from an EMBL/GenBank/DDBJ whole genome shotgun (WGS) entry which is preliminary data.</text>
</comment>
<dbReference type="EMBL" id="RQFT01000008">
    <property type="protein sequence ID" value="TGL06706.1"/>
    <property type="molecule type" value="Genomic_DNA"/>
</dbReference>
<feature type="coiled-coil region" evidence="1">
    <location>
        <begin position="77"/>
        <end position="118"/>
    </location>
</feature>
<organism evidence="2 3">
    <name type="scientific">Leptospira bouyouniensis</name>
    <dbReference type="NCBI Taxonomy" id="2484911"/>
    <lineage>
        <taxon>Bacteria</taxon>
        <taxon>Pseudomonadati</taxon>
        <taxon>Spirochaetota</taxon>
        <taxon>Spirochaetia</taxon>
        <taxon>Leptospirales</taxon>
        <taxon>Leptospiraceae</taxon>
        <taxon>Leptospira</taxon>
    </lineage>
</organism>
<dbReference type="Proteomes" id="UP000297641">
    <property type="component" value="Unassembled WGS sequence"/>
</dbReference>
<sequence length="128" mass="14622">MPKDEEIDWNGLVTFGSLIGNLIQATKQQQTQDQLEASKRDIETLLQDRVKLIQSLNSFQSAIESFKKKTANLENINHQLIAQNKTQSDEIENLKLTIASLEQEKGSIQKSLSEEIENLKKQIEEIQK</sequence>
<name>A0A7I0HT00_9LEPT</name>
<accession>A0A7I0HT00</accession>
<dbReference type="RefSeq" id="WP_135771080.1">
    <property type="nucleotide sequence ID" value="NZ_RQFT01000008.1"/>
</dbReference>
<evidence type="ECO:0000313" key="2">
    <source>
        <dbReference type="EMBL" id="TGL06706.1"/>
    </source>
</evidence>
<evidence type="ECO:0000256" key="1">
    <source>
        <dbReference type="SAM" id="Coils"/>
    </source>
</evidence>
<evidence type="ECO:0000313" key="3">
    <source>
        <dbReference type="Proteomes" id="UP000297641"/>
    </source>
</evidence>
<reference evidence="2 3" key="1">
    <citation type="journal article" date="2019" name="PLoS Negl. Trop. Dis.">
        <title>Revisiting the worldwide diversity of Leptospira species in the environment.</title>
        <authorList>
            <person name="Vincent A.T."/>
            <person name="Schiettekatte O."/>
            <person name="Bourhy P."/>
            <person name="Veyrier F.J."/>
            <person name="Picardeau M."/>
        </authorList>
    </citation>
    <scope>NUCLEOTIDE SEQUENCE [LARGE SCALE GENOMIC DNA]</scope>
    <source>
        <strain evidence="2 3">201800273</strain>
    </source>
</reference>